<organism evidence="8 9">
    <name type="scientific">Bombilactobacillus folatiphilus</name>
    <dbReference type="NCBI Taxonomy" id="2923362"/>
    <lineage>
        <taxon>Bacteria</taxon>
        <taxon>Bacillati</taxon>
        <taxon>Bacillota</taxon>
        <taxon>Bacilli</taxon>
        <taxon>Lactobacillales</taxon>
        <taxon>Lactobacillaceae</taxon>
        <taxon>Bombilactobacillus</taxon>
    </lineage>
</organism>
<evidence type="ECO:0000256" key="7">
    <source>
        <dbReference type="SAM" id="Phobius"/>
    </source>
</evidence>
<evidence type="ECO:0000256" key="5">
    <source>
        <dbReference type="ARBA" id="ARBA00022989"/>
    </source>
</evidence>
<comment type="subcellular location">
    <subcellularLocation>
        <location evidence="1">Cell membrane</location>
        <topology evidence="1">Multi-pass membrane protein</topology>
    </subcellularLocation>
</comment>
<comment type="similarity">
    <text evidence="2">Belongs to the UPF0073 (Hly-III) family.</text>
</comment>
<feature type="transmembrane region" description="Helical" evidence="7">
    <location>
        <begin position="118"/>
        <end position="137"/>
    </location>
</feature>
<dbReference type="Proteomes" id="UP000831495">
    <property type="component" value="Chromosome"/>
</dbReference>
<feature type="transmembrane region" description="Helical" evidence="7">
    <location>
        <begin position="21"/>
        <end position="46"/>
    </location>
</feature>
<dbReference type="InterPro" id="IPR004254">
    <property type="entry name" value="AdipoR/HlyIII-related"/>
</dbReference>
<feature type="transmembrane region" description="Helical" evidence="7">
    <location>
        <begin position="170"/>
        <end position="190"/>
    </location>
</feature>
<feature type="transmembrane region" description="Helical" evidence="7">
    <location>
        <begin position="96"/>
        <end position="112"/>
    </location>
</feature>
<dbReference type="NCBIfam" id="TIGR01065">
    <property type="entry name" value="hlyIII"/>
    <property type="match status" value="1"/>
</dbReference>
<evidence type="ECO:0000256" key="4">
    <source>
        <dbReference type="ARBA" id="ARBA00022692"/>
    </source>
</evidence>
<evidence type="ECO:0000256" key="2">
    <source>
        <dbReference type="ARBA" id="ARBA00008488"/>
    </source>
</evidence>
<evidence type="ECO:0000256" key="6">
    <source>
        <dbReference type="ARBA" id="ARBA00023136"/>
    </source>
</evidence>
<sequence length="221" mass="24875">MSKLFSAPQNSTKVYRITNEIFSAITHGIGIILSIIGTILLMIKIFHQAHPSALAIVAYLIYCFTLIFLYLCSTLFHSLYFTRAKHVFQILDHSSIFLLIAGTYTPFCLLGIPTPLNWILLSIIWLTTIGGIIYKIFNLGSHPIIDTSLYVIMGWMVIIAMKPLSNSMGWNGVLLLFLGGVAFTIGALLYSMRGIKYIHVIWHVFVMLGTTLMFIAVYLYL</sequence>
<dbReference type="PANTHER" id="PTHR20855:SF3">
    <property type="entry name" value="LD03007P"/>
    <property type="match status" value="1"/>
</dbReference>
<reference evidence="8" key="1">
    <citation type="journal article" date="2022" name="Int. J. Syst. Evol. Microbiol.">
        <title>Apilactobacillus apisilvae sp. nov., Nicolia spurrieriana gen. nov. sp. nov., Bombilactobacillus folatiphilus sp. nov. and Bombilactobacillus thymidiniphilus sp. nov., four new lactic acid bacterial isolates from stingless bees Tetragonula carbonaria and Austroplebeia australis.</title>
        <authorList>
            <person name="Oliphant S.A."/>
            <person name="Watson-Haigh N.S."/>
            <person name="Sumby K.M."/>
            <person name="Gardner J."/>
            <person name="Groom S."/>
            <person name="Jiranek V."/>
        </authorList>
    </citation>
    <scope>NUCLEOTIDE SEQUENCE</scope>
    <source>
        <strain evidence="8">SG4_D2</strain>
    </source>
</reference>
<gene>
    <name evidence="8" type="ORF">MOO45_03840</name>
</gene>
<evidence type="ECO:0000256" key="1">
    <source>
        <dbReference type="ARBA" id="ARBA00004651"/>
    </source>
</evidence>
<evidence type="ECO:0000256" key="3">
    <source>
        <dbReference type="ARBA" id="ARBA00022475"/>
    </source>
</evidence>
<feature type="transmembrane region" description="Helical" evidence="7">
    <location>
        <begin position="144"/>
        <end position="164"/>
    </location>
</feature>
<keyword evidence="9" id="KW-1185">Reference proteome</keyword>
<proteinExistence type="inferred from homology"/>
<evidence type="ECO:0000313" key="9">
    <source>
        <dbReference type="Proteomes" id="UP000831495"/>
    </source>
</evidence>
<keyword evidence="4 7" id="KW-0812">Transmembrane</keyword>
<feature type="transmembrane region" description="Helical" evidence="7">
    <location>
        <begin position="52"/>
        <end position="76"/>
    </location>
</feature>
<dbReference type="PANTHER" id="PTHR20855">
    <property type="entry name" value="ADIPOR/PROGESTIN RECEPTOR-RELATED"/>
    <property type="match status" value="1"/>
</dbReference>
<accession>A0ABY4PBZ9</accession>
<feature type="transmembrane region" description="Helical" evidence="7">
    <location>
        <begin position="197"/>
        <end position="220"/>
    </location>
</feature>
<keyword evidence="3" id="KW-1003">Cell membrane</keyword>
<dbReference type="InterPro" id="IPR005744">
    <property type="entry name" value="Hy-lIII"/>
</dbReference>
<protein>
    <submittedName>
        <fullName evidence="8">Hemolysin III family protein</fullName>
    </submittedName>
</protein>
<evidence type="ECO:0000313" key="8">
    <source>
        <dbReference type="EMBL" id="UQS82782.1"/>
    </source>
</evidence>
<dbReference type="EMBL" id="CP093366">
    <property type="protein sequence ID" value="UQS82782.1"/>
    <property type="molecule type" value="Genomic_DNA"/>
</dbReference>
<keyword evidence="5 7" id="KW-1133">Transmembrane helix</keyword>
<dbReference type="RefSeq" id="WP_249515060.1">
    <property type="nucleotide sequence ID" value="NZ_CP093366.1"/>
</dbReference>
<dbReference type="Pfam" id="PF03006">
    <property type="entry name" value="HlyIII"/>
    <property type="match status" value="1"/>
</dbReference>
<name>A0ABY4PBZ9_9LACO</name>
<keyword evidence="6 7" id="KW-0472">Membrane</keyword>